<dbReference type="Proteomes" id="UP000025227">
    <property type="component" value="Unplaced"/>
</dbReference>
<organism evidence="1 2">
    <name type="scientific">Haemonchus contortus</name>
    <name type="common">Barber pole worm</name>
    <dbReference type="NCBI Taxonomy" id="6289"/>
    <lineage>
        <taxon>Eukaryota</taxon>
        <taxon>Metazoa</taxon>
        <taxon>Ecdysozoa</taxon>
        <taxon>Nematoda</taxon>
        <taxon>Chromadorea</taxon>
        <taxon>Rhabditida</taxon>
        <taxon>Rhabditina</taxon>
        <taxon>Rhabditomorpha</taxon>
        <taxon>Strongyloidea</taxon>
        <taxon>Trichostrongylidae</taxon>
        <taxon>Haemonchus</taxon>
    </lineage>
</organism>
<accession>A0A7I4Z2V0</accession>
<protein>
    <submittedName>
        <fullName evidence="2">DUF5710 domain-containing protein</fullName>
    </submittedName>
</protein>
<proteinExistence type="predicted"/>
<keyword evidence="1" id="KW-1185">Reference proteome</keyword>
<dbReference type="WBParaSite" id="HCON_00181470-00001">
    <property type="protein sequence ID" value="HCON_00181470-00001"/>
    <property type="gene ID" value="HCON_00181470"/>
</dbReference>
<evidence type="ECO:0000313" key="2">
    <source>
        <dbReference type="WBParaSite" id="HCON_00181470-00001"/>
    </source>
</evidence>
<dbReference type="AlphaFoldDB" id="A0A7I4Z2V0"/>
<dbReference type="OrthoDB" id="407509at2759"/>
<reference evidence="2" key="1">
    <citation type="submission" date="2020-12" db="UniProtKB">
        <authorList>
            <consortium name="WormBaseParasite"/>
        </authorList>
    </citation>
    <scope>IDENTIFICATION</scope>
    <source>
        <strain evidence="2">MHco3</strain>
    </source>
</reference>
<name>A0A7I4Z2V0_HAECO</name>
<evidence type="ECO:0000313" key="1">
    <source>
        <dbReference type="Proteomes" id="UP000025227"/>
    </source>
</evidence>
<sequence>MSKVKDILVHIDEAKHRFAEHLMRREDGRWSSATVRWYPREKKRPHGRPPLRWADSLAYRNNIYDQDPLGLAQVRDHLGTHKIDVDPPKQPGNREKQSAIISHGKAPLDIQFPSKLPLRHSELVKDLGKKEKTLSWSIHVDEVSSKALRILQSGMESIPYQRYPKTGKGPEDLYENLIL</sequence>